<name>A0ABU5C229_9BACI</name>
<sequence length="116" mass="13548">MFFTGFEYRDIIHSRNKNLACFEIWTLKESYLKAVGKGLAIPLHSFRVKNMDNNQIEIVDMEKNEKVDFICKQYTIAADYKLAVCAKRAKKNDFAEYPAEICFDELRRSIGDEYCG</sequence>
<evidence type="ECO:0000313" key="3">
    <source>
        <dbReference type="EMBL" id="MDY0393210.1"/>
    </source>
</evidence>
<protein>
    <submittedName>
        <fullName evidence="3">4'-phosphopantetheinyl transferase superfamily protein</fullName>
    </submittedName>
</protein>
<dbReference type="InterPro" id="IPR008278">
    <property type="entry name" value="4-PPantetheinyl_Trfase_dom"/>
</dbReference>
<keyword evidence="4" id="KW-1185">Reference proteome</keyword>
<gene>
    <name evidence="3" type="ORF">RWE15_00625</name>
</gene>
<dbReference type="SUPFAM" id="SSF56214">
    <property type="entry name" value="4'-phosphopantetheinyl transferase"/>
    <property type="match status" value="1"/>
</dbReference>
<dbReference type="Proteomes" id="UP001281447">
    <property type="component" value="Unassembled WGS sequence"/>
</dbReference>
<dbReference type="Gene3D" id="3.90.470.20">
    <property type="entry name" value="4'-phosphopantetheinyl transferase domain"/>
    <property type="match status" value="1"/>
</dbReference>
<accession>A0ABU5C229</accession>
<comment type="caution">
    <text evidence="3">The sequence shown here is derived from an EMBL/GenBank/DDBJ whole genome shotgun (WGS) entry which is preliminary data.</text>
</comment>
<dbReference type="Pfam" id="PF01648">
    <property type="entry name" value="ACPS"/>
    <property type="match status" value="1"/>
</dbReference>
<evidence type="ECO:0000313" key="4">
    <source>
        <dbReference type="Proteomes" id="UP001281447"/>
    </source>
</evidence>
<dbReference type="EMBL" id="JAWDIP010000003">
    <property type="protein sequence ID" value="MDY0393210.1"/>
    <property type="molecule type" value="Genomic_DNA"/>
</dbReference>
<proteinExistence type="predicted"/>
<organism evidence="3 4">
    <name type="scientific">Tigheibacillus halophilus</name>
    <dbReference type="NCBI Taxonomy" id="361280"/>
    <lineage>
        <taxon>Bacteria</taxon>
        <taxon>Bacillati</taxon>
        <taxon>Bacillota</taxon>
        <taxon>Bacilli</taxon>
        <taxon>Bacillales</taxon>
        <taxon>Bacillaceae</taxon>
        <taxon>Tigheibacillus</taxon>
    </lineage>
</organism>
<keyword evidence="1 3" id="KW-0808">Transferase</keyword>
<reference evidence="3 4" key="1">
    <citation type="submission" date="2023-10" db="EMBL/GenBank/DDBJ databases">
        <title>Virgibacillus halophilus 5B73C genome.</title>
        <authorList>
            <person name="Miliotis G."/>
            <person name="Sengupta P."/>
            <person name="Hameed A."/>
            <person name="Chuvochina M."/>
            <person name="Mcdonagh F."/>
            <person name="Simpson A.C."/>
            <person name="Singh N.K."/>
            <person name="Rekha P.D."/>
            <person name="Raman K."/>
            <person name="Hugenholtz P."/>
            <person name="Venkateswaran K."/>
        </authorList>
    </citation>
    <scope>NUCLEOTIDE SEQUENCE [LARGE SCALE GENOMIC DNA]</scope>
    <source>
        <strain evidence="3 4">5B73C</strain>
    </source>
</reference>
<feature type="domain" description="4'-phosphopantetheinyl transferase" evidence="2">
    <location>
        <begin position="2"/>
        <end position="85"/>
    </location>
</feature>
<evidence type="ECO:0000256" key="1">
    <source>
        <dbReference type="ARBA" id="ARBA00022679"/>
    </source>
</evidence>
<dbReference type="InterPro" id="IPR037143">
    <property type="entry name" value="4-PPantetheinyl_Trfase_dom_sf"/>
</dbReference>
<evidence type="ECO:0000259" key="2">
    <source>
        <dbReference type="Pfam" id="PF01648"/>
    </source>
</evidence>
<dbReference type="GO" id="GO:0016740">
    <property type="term" value="F:transferase activity"/>
    <property type="evidence" value="ECO:0007669"/>
    <property type="project" value="UniProtKB-KW"/>
</dbReference>